<feature type="signal peptide" evidence="1">
    <location>
        <begin position="1"/>
        <end position="19"/>
    </location>
</feature>
<evidence type="ECO:0000313" key="3">
    <source>
        <dbReference type="EMBL" id="PZF74854.1"/>
    </source>
</evidence>
<dbReference type="Proteomes" id="UP000248745">
    <property type="component" value="Unassembled WGS sequence"/>
</dbReference>
<evidence type="ECO:0000256" key="1">
    <source>
        <dbReference type="SAM" id="SignalP"/>
    </source>
</evidence>
<gene>
    <name evidence="3" type="ORF">DN068_01260</name>
</gene>
<dbReference type="NCBIfam" id="TIGR04183">
    <property type="entry name" value="Por_Secre_tail"/>
    <property type="match status" value="1"/>
</dbReference>
<keyword evidence="1" id="KW-0732">Signal</keyword>
<feature type="chain" id="PRO_5016048665" description="Secretion system C-terminal sorting domain-containing protein" evidence="1">
    <location>
        <begin position="20"/>
        <end position="160"/>
    </location>
</feature>
<comment type="caution">
    <text evidence="3">The sequence shown here is derived from an EMBL/GenBank/DDBJ whole genome shotgun (WGS) entry which is preliminary data.</text>
</comment>
<sequence>MKKIALLCIAIAGVITARAQIFQTAYKRCGIYYDYDATGNRVKRYNDCQLFDPNNLGGTTNPLPGGGAISRMAGTDNDDNNDVSLITIYPNPANDFVNIRLSETAEHVHFHLYDGKGSIVQAGDISGQEYRCNLGALAPGLYHLNILYQGKPYSFKITKL</sequence>
<reference evidence="3 4" key="1">
    <citation type="submission" date="2018-06" db="EMBL/GenBank/DDBJ databases">
        <title>Mucibacter soli gen. nov., sp. nov., a new member of the family Chitinophagaceae producing mucin.</title>
        <authorList>
            <person name="Kim M.-K."/>
            <person name="Park S."/>
            <person name="Kim T.-S."/>
            <person name="Joung Y."/>
            <person name="Han J.-H."/>
            <person name="Kim S.B."/>
        </authorList>
    </citation>
    <scope>NUCLEOTIDE SEQUENCE [LARGE SCALE GENOMIC DNA]</scope>
    <source>
        <strain evidence="3 4">R1-15</strain>
    </source>
</reference>
<protein>
    <recommendedName>
        <fullName evidence="2">Secretion system C-terminal sorting domain-containing protein</fullName>
    </recommendedName>
</protein>
<evidence type="ECO:0000259" key="2">
    <source>
        <dbReference type="Pfam" id="PF18962"/>
    </source>
</evidence>
<feature type="domain" description="Secretion system C-terminal sorting" evidence="2">
    <location>
        <begin position="88"/>
        <end position="150"/>
    </location>
</feature>
<keyword evidence="4" id="KW-1185">Reference proteome</keyword>
<dbReference type="RefSeq" id="WP_110997060.1">
    <property type="nucleotide sequence ID" value="NZ_QKTW01000002.1"/>
</dbReference>
<dbReference type="OrthoDB" id="667194at2"/>
<dbReference type="Pfam" id="PF18962">
    <property type="entry name" value="Por_Secre_tail"/>
    <property type="match status" value="1"/>
</dbReference>
<accession>A0A2W2B3I5</accession>
<dbReference type="EMBL" id="QKTW01000002">
    <property type="protein sequence ID" value="PZF74854.1"/>
    <property type="molecule type" value="Genomic_DNA"/>
</dbReference>
<evidence type="ECO:0000313" key="4">
    <source>
        <dbReference type="Proteomes" id="UP000248745"/>
    </source>
</evidence>
<name>A0A2W2B3I5_9BACT</name>
<proteinExistence type="predicted"/>
<dbReference type="AlphaFoldDB" id="A0A2W2B3I5"/>
<dbReference type="InterPro" id="IPR026444">
    <property type="entry name" value="Secre_tail"/>
</dbReference>
<organism evidence="3 4">
    <name type="scientific">Taibaiella soli</name>
    <dbReference type="NCBI Taxonomy" id="1649169"/>
    <lineage>
        <taxon>Bacteria</taxon>
        <taxon>Pseudomonadati</taxon>
        <taxon>Bacteroidota</taxon>
        <taxon>Chitinophagia</taxon>
        <taxon>Chitinophagales</taxon>
        <taxon>Chitinophagaceae</taxon>
        <taxon>Taibaiella</taxon>
    </lineage>
</organism>